<keyword evidence="2" id="KW-1133">Transmembrane helix</keyword>
<proteinExistence type="predicted"/>
<dbReference type="GO" id="GO:0005886">
    <property type="term" value="C:plasma membrane"/>
    <property type="evidence" value="ECO:0007669"/>
    <property type="project" value="UniProtKB-SubCell"/>
</dbReference>
<protein>
    <recommendedName>
        <fullName evidence="1">Inner membrane protein</fullName>
    </recommendedName>
</protein>
<dbReference type="PANTHER" id="PTHR35813">
    <property type="entry name" value="INNER MEMBRANE PROTEIN YBAN"/>
    <property type="match status" value="1"/>
</dbReference>
<gene>
    <name evidence="3" type="ORF">GCM10025791_28630</name>
</gene>
<keyword evidence="4" id="KW-1185">Reference proteome</keyword>
<evidence type="ECO:0000313" key="3">
    <source>
        <dbReference type="EMBL" id="GAA4947320.1"/>
    </source>
</evidence>
<keyword evidence="1" id="KW-0997">Cell inner membrane</keyword>
<dbReference type="PANTHER" id="PTHR35813:SF1">
    <property type="entry name" value="INNER MEMBRANE PROTEIN YBAN"/>
    <property type="match status" value="1"/>
</dbReference>
<dbReference type="Proteomes" id="UP001409585">
    <property type="component" value="Unassembled WGS sequence"/>
</dbReference>
<evidence type="ECO:0000313" key="4">
    <source>
        <dbReference type="Proteomes" id="UP001409585"/>
    </source>
</evidence>
<keyword evidence="1 2" id="KW-0472">Membrane</keyword>
<accession>A0AAV3U4W4</accession>
<keyword evidence="1" id="KW-1003">Cell membrane</keyword>
<sequence length="141" mass="15623">MAKKIFLLSLGWLALITGVIGIFLPLLPTTPLVLLASWCFARSSQRFHSWLLNQRHLGPIIQRWENGEGITPTVRNRALIALWLGLLGSMLIVGKWWAPLILGVCGCTGSLFLFKWSKPNAHQAAAPCPLKPQPPLKTPRP</sequence>
<reference evidence="4" key="1">
    <citation type="journal article" date="2019" name="Int. J. Syst. Evol. Microbiol.">
        <title>The Global Catalogue of Microorganisms (GCM) 10K type strain sequencing project: providing services to taxonomists for standard genome sequencing and annotation.</title>
        <authorList>
            <consortium name="The Broad Institute Genomics Platform"/>
            <consortium name="The Broad Institute Genome Sequencing Center for Infectious Disease"/>
            <person name="Wu L."/>
            <person name="Ma J."/>
        </authorList>
    </citation>
    <scope>NUCLEOTIDE SEQUENCE [LARGE SCALE GENOMIC DNA]</scope>
    <source>
        <strain evidence="4">JCM 19134</strain>
    </source>
</reference>
<dbReference type="EMBL" id="BAABLX010000026">
    <property type="protein sequence ID" value="GAA4947320.1"/>
    <property type="molecule type" value="Genomic_DNA"/>
</dbReference>
<comment type="caution">
    <text evidence="3">The sequence shown here is derived from an EMBL/GenBank/DDBJ whole genome shotgun (WGS) entry which is preliminary data.</text>
</comment>
<dbReference type="RefSeq" id="WP_345423533.1">
    <property type="nucleotide sequence ID" value="NZ_AP031496.1"/>
</dbReference>
<keyword evidence="2" id="KW-0812">Transmembrane</keyword>
<evidence type="ECO:0000256" key="2">
    <source>
        <dbReference type="SAM" id="Phobius"/>
    </source>
</evidence>
<evidence type="ECO:0000256" key="1">
    <source>
        <dbReference type="PIRNR" id="PIRNR016789"/>
    </source>
</evidence>
<feature type="transmembrane region" description="Helical" evidence="2">
    <location>
        <begin position="96"/>
        <end position="114"/>
    </location>
</feature>
<dbReference type="InterPro" id="IPR007401">
    <property type="entry name" value="DUF454"/>
</dbReference>
<dbReference type="AlphaFoldDB" id="A0AAV3U4W4"/>
<organism evidence="3 4">
    <name type="scientific">Halioxenophilus aromaticivorans</name>
    <dbReference type="NCBI Taxonomy" id="1306992"/>
    <lineage>
        <taxon>Bacteria</taxon>
        <taxon>Pseudomonadati</taxon>
        <taxon>Pseudomonadota</taxon>
        <taxon>Gammaproteobacteria</taxon>
        <taxon>Alteromonadales</taxon>
        <taxon>Alteromonadaceae</taxon>
        <taxon>Halioxenophilus</taxon>
    </lineage>
</organism>
<dbReference type="PIRSF" id="PIRSF016789">
    <property type="entry name" value="DUF454"/>
    <property type="match status" value="1"/>
</dbReference>
<name>A0AAV3U4W4_9ALTE</name>
<dbReference type="Pfam" id="PF04304">
    <property type="entry name" value="DUF454"/>
    <property type="match status" value="1"/>
</dbReference>
<comment type="subcellular location">
    <subcellularLocation>
        <location evidence="1">Cell inner membrane</location>
        <topology evidence="1">Multi-pass membrane protein</topology>
    </subcellularLocation>
</comment>